<keyword evidence="3" id="KW-1185">Reference proteome</keyword>
<protein>
    <submittedName>
        <fullName evidence="2">Uncharacterized protein</fullName>
    </submittedName>
</protein>
<organism evidence="2 3">
    <name type="scientific">Talaromyces amestolkiae</name>
    <dbReference type="NCBI Taxonomy" id="1196081"/>
    <lineage>
        <taxon>Eukaryota</taxon>
        <taxon>Fungi</taxon>
        <taxon>Dikarya</taxon>
        <taxon>Ascomycota</taxon>
        <taxon>Pezizomycotina</taxon>
        <taxon>Eurotiomycetes</taxon>
        <taxon>Eurotiomycetidae</taxon>
        <taxon>Eurotiales</taxon>
        <taxon>Trichocomaceae</taxon>
        <taxon>Talaromyces</taxon>
        <taxon>Talaromyces sect. Talaromyces</taxon>
    </lineage>
</organism>
<dbReference type="EMBL" id="MIKG01000003">
    <property type="protein sequence ID" value="RAO66260.1"/>
    <property type="molecule type" value="Genomic_DNA"/>
</dbReference>
<comment type="caution">
    <text evidence="2">The sequence shown here is derived from an EMBL/GenBank/DDBJ whole genome shotgun (WGS) entry which is preliminary data.</text>
</comment>
<sequence>MSLQQDLASAQEDLDSAQESLASTEHDLATAQDEIKQRDNQIKLRDGQIKVRDNEIRARDKELKSRDDEIRNLQAQIRRLNAHIEKQDITIRTQSRTIQDPRSLRQRRMEETSSSLSATARPWSPQNAQSLVGPIQSLSLGGPQQFVAGNSDSTQYYPPHGYAIGLAPRMQYQMPYPVEPTVPPMGTQFELNGTTAGVRLQGLFNPRPSVGGPNQMHMHPQSTMHQAAFNTPASNSDAYGDTAYSGIEFEAKTTDFGGRFRSLWAKIDTFGRIYVIKNELHPKDIPAPLKEYMMLDPKTAVAVRYLNHAITKPMCVAKVINFYLSKKVLKYTEIIKNLSPNIDSEIFIAKRKMTMAAIEIPNSARHCLLEKVADQMAIARQKPNFAEFCSINRENYVAELLEMLKPLVTSMEDNNSMHESLKDIVTEAQRIGIDLYSYPYDVRVHFPELNETYDPTVMVNLDPSLNANLLRARVGMSVTPYIRLGFVNCEPIRMRIVCSAKVFTGVPGEKTTQKHISGSSS</sequence>
<feature type="region of interest" description="Disordered" evidence="1">
    <location>
        <begin position="91"/>
        <end position="127"/>
    </location>
</feature>
<evidence type="ECO:0000313" key="3">
    <source>
        <dbReference type="Proteomes" id="UP000249363"/>
    </source>
</evidence>
<dbReference type="STRING" id="1196081.A0A364KRT2"/>
<evidence type="ECO:0000256" key="1">
    <source>
        <dbReference type="SAM" id="MobiDB-lite"/>
    </source>
</evidence>
<dbReference type="Proteomes" id="UP000249363">
    <property type="component" value="Unassembled WGS sequence"/>
</dbReference>
<dbReference type="GeneID" id="63791489"/>
<gene>
    <name evidence="2" type="ORF">BHQ10_002272</name>
</gene>
<feature type="compositionally biased region" description="Polar residues" evidence="1">
    <location>
        <begin position="112"/>
        <end position="127"/>
    </location>
</feature>
<proteinExistence type="predicted"/>
<reference evidence="2 3" key="1">
    <citation type="journal article" date="2017" name="Biotechnol. Biofuels">
        <title>Differential beta-glucosidase expression as a function of carbon source availability in Talaromyces amestolkiae: a genomic and proteomic approach.</title>
        <authorList>
            <person name="de Eugenio L.I."/>
            <person name="Mendez-Liter J.A."/>
            <person name="Nieto-Dominguez M."/>
            <person name="Alonso L."/>
            <person name="Gil-Munoz J."/>
            <person name="Barriuso J."/>
            <person name="Prieto A."/>
            <person name="Martinez M.J."/>
        </authorList>
    </citation>
    <scope>NUCLEOTIDE SEQUENCE [LARGE SCALE GENOMIC DNA]</scope>
    <source>
        <strain evidence="2 3">CIB</strain>
    </source>
</reference>
<name>A0A364KRT2_TALAM</name>
<dbReference type="AlphaFoldDB" id="A0A364KRT2"/>
<dbReference type="OrthoDB" id="4203839at2759"/>
<feature type="compositionally biased region" description="Polar residues" evidence="1">
    <location>
        <begin position="91"/>
        <end position="100"/>
    </location>
</feature>
<feature type="region of interest" description="Disordered" evidence="1">
    <location>
        <begin position="1"/>
        <end position="24"/>
    </location>
</feature>
<evidence type="ECO:0000313" key="2">
    <source>
        <dbReference type="EMBL" id="RAO66260.1"/>
    </source>
</evidence>
<accession>A0A364KRT2</accession>
<dbReference type="RefSeq" id="XP_040730777.1">
    <property type="nucleotide sequence ID" value="XM_040874400.1"/>
</dbReference>